<dbReference type="PROSITE" id="PS50110">
    <property type="entry name" value="RESPONSE_REGULATORY"/>
    <property type="match status" value="1"/>
</dbReference>
<keyword evidence="2" id="KW-0238">DNA-binding</keyword>
<keyword evidence="3" id="KW-0804">Transcription</keyword>
<dbReference type="InterPro" id="IPR001789">
    <property type="entry name" value="Sig_transdc_resp-reg_receiver"/>
</dbReference>
<keyword evidence="7" id="KW-1185">Reference proteome</keyword>
<keyword evidence="1" id="KW-0805">Transcription regulation</keyword>
<dbReference type="EMBL" id="CP045121">
    <property type="protein sequence ID" value="QIN79652.1"/>
    <property type="molecule type" value="Genomic_DNA"/>
</dbReference>
<dbReference type="Pfam" id="PF00072">
    <property type="entry name" value="Response_reg"/>
    <property type="match status" value="1"/>
</dbReference>
<dbReference type="SMART" id="SM00448">
    <property type="entry name" value="REC"/>
    <property type="match status" value="1"/>
</dbReference>
<accession>A0A6G8PZM8</accession>
<dbReference type="Gene3D" id="3.40.50.2300">
    <property type="match status" value="1"/>
</dbReference>
<dbReference type="Proteomes" id="UP000502706">
    <property type="component" value="Chromosome"/>
</dbReference>
<dbReference type="GO" id="GO:0000160">
    <property type="term" value="P:phosphorelay signal transduction system"/>
    <property type="evidence" value="ECO:0007669"/>
    <property type="project" value="InterPro"/>
</dbReference>
<evidence type="ECO:0000256" key="4">
    <source>
        <dbReference type="PROSITE-ProRule" id="PRU00169"/>
    </source>
</evidence>
<dbReference type="InterPro" id="IPR039420">
    <property type="entry name" value="WalR-like"/>
</dbReference>
<proteinExistence type="predicted"/>
<dbReference type="PANTHER" id="PTHR43214:SF24">
    <property type="entry name" value="TRANSCRIPTIONAL REGULATORY PROTEIN NARL-RELATED"/>
    <property type="match status" value="1"/>
</dbReference>
<evidence type="ECO:0000313" key="7">
    <source>
        <dbReference type="Proteomes" id="UP000502706"/>
    </source>
</evidence>
<feature type="domain" description="Response regulatory" evidence="5">
    <location>
        <begin position="20"/>
        <end position="139"/>
    </location>
</feature>
<dbReference type="PANTHER" id="PTHR43214">
    <property type="entry name" value="TWO-COMPONENT RESPONSE REGULATOR"/>
    <property type="match status" value="1"/>
</dbReference>
<dbReference type="InterPro" id="IPR011006">
    <property type="entry name" value="CheY-like_superfamily"/>
</dbReference>
<dbReference type="SUPFAM" id="SSF52172">
    <property type="entry name" value="CheY-like"/>
    <property type="match status" value="1"/>
</dbReference>
<feature type="modified residue" description="4-aspartylphosphate" evidence="4">
    <location>
        <position position="74"/>
    </location>
</feature>
<evidence type="ECO:0000313" key="6">
    <source>
        <dbReference type="EMBL" id="QIN79652.1"/>
    </source>
</evidence>
<evidence type="ECO:0000256" key="1">
    <source>
        <dbReference type="ARBA" id="ARBA00023015"/>
    </source>
</evidence>
<dbReference type="InterPro" id="IPR058245">
    <property type="entry name" value="NreC/VraR/RcsB-like_REC"/>
</dbReference>
<dbReference type="AlphaFoldDB" id="A0A6G8PZM8"/>
<organism evidence="6 7">
    <name type="scientific">Rubrobacter marinus</name>
    <dbReference type="NCBI Taxonomy" id="2653852"/>
    <lineage>
        <taxon>Bacteria</taxon>
        <taxon>Bacillati</taxon>
        <taxon>Actinomycetota</taxon>
        <taxon>Rubrobacteria</taxon>
        <taxon>Rubrobacterales</taxon>
        <taxon>Rubrobacteraceae</taxon>
        <taxon>Rubrobacter</taxon>
    </lineage>
</organism>
<dbReference type="CDD" id="cd17535">
    <property type="entry name" value="REC_NarL-like"/>
    <property type="match status" value="1"/>
</dbReference>
<gene>
    <name evidence="6" type="ORF">GBA65_15210</name>
</gene>
<keyword evidence="4" id="KW-0597">Phosphoprotein</keyword>
<evidence type="ECO:0000259" key="5">
    <source>
        <dbReference type="PROSITE" id="PS50110"/>
    </source>
</evidence>
<protein>
    <submittedName>
        <fullName evidence="6">Response regulator</fullName>
    </submittedName>
</protein>
<sequence length="143" mass="14805">MDAMLSEVLPRMGTERKTVRVLVVEDHAAFRQALAVVLGARPDLEATAQAGSLAEARACLSSGGAGPFDAAVVDLGLPDGDGTELVGELVDGEPAVPVLALTDRLDLDRRGKAVRAGAQEVLSKGAGLGVILDAIRRLGARRR</sequence>
<reference evidence="6 7" key="1">
    <citation type="submission" date="2019-10" db="EMBL/GenBank/DDBJ databases">
        <title>Rubrobacter sp nov SCSIO 52915 isolated from a deep-sea sediment in the South China Sea.</title>
        <authorList>
            <person name="Chen R.W."/>
        </authorList>
    </citation>
    <scope>NUCLEOTIDE SEQUENCE [LARGE SCALE GENOMIC DNA]</scope>
    <source>
        <strain evidence="6 7">SCSIO 52915</strain>
    </source>
</reference>
<evidence type="ECO:0000256" key="2">
    <source>
        <dbReference type="ARBA" id="ARBA00023125"/>
    </source>
</evidence>
<dbReference type="KEGG" id="rmar:GBA65_15210"/>
<evidence type="ECO:0000256" key="3">
    <source>
        <dbReference type="ARBA" id="ARBA00023163"/>
    </source>
</evidence>
<name>A0A6G8PZM8_9ACTN</name>
<dbReference type="GO" id="GO:0003677">
    <property type="term" value="F:DNA binding"/>
    <property type="evidence" value="ECO:0007669"/>
    <property type="project" value="UniProtKB-KW"/>
</dbReference>